<dbReference type="GO" id="GO:0005886">
    <property type="term" value="C:plasma membrane"/>
    <property type="evidence" value="ECO:0007669"/>
    <property type="project" value="UniProtKB-SubCell"/>
</dbReference>
<evidence type="ECO:0000313" key="9">
    <source>
        <dbReference type="Proteomes" id="UP000192366"/>
    </source>
</evidence>
<accession>A0A1W9Z398</accession>
<feature type="transmembrane region" description="Helical" evidence="7">
    <location>
        <begin position="41"/>
        <end position="60"/>
    </location>
</feature>
<feature type="transmembrane region" description="Helical" evidence="7">
    <location>
        <begin position="81"/>
        <end position="100"/>
    </location>
</feature>
<reference evidence="8 9" key="1">
    <citation type="submission" date="2017-02" db="EMBL/GenBank/DDBJ databases">
        <title>The new phylogeny of genus Mycobacterium.</title>
        <authorList>
            <person name="Tortoli E."/>
            <person name="Trovato A."/>
            <person name="Cirillo D.M."/>
        </authorList>
    </citation>
    <scope>NUCLEOTIDE SEQUENCE [LARGE SCALE GENOMIC DNA]</scope>
    <source>
        <strain evidence="8 9">DSM 45578</strain>
    </source>
</reference>
<comment type="caution">
    <text evidence="8">The sequence shown here is derived from an EMBL/GenBank/DDBJ whole genome shotgun (WGS) entry which is preliminary data.</text>
</comment>
<dbReference type="Pfam" id="PF13440">
    <property type="entry name" value="Polysacc_synt_3"/>
    <property type="match status" value="1"/>
</dbReference>
<dbReference type="AlphaFoldDB" id="A0A1W9Z398"/>
<proteinExistence type="inferred from homology"/>
<comment type="subcellular location">
    <subcellularLocation>
        <location evidence="1">Cell membrane</location>
        <topology evidence="1">Multi-pass membrane protein</topology>
    </subcellularLocation>
</comment>
<evidence type="ECO:0000256" key="3">
    <source>
        <dbReference type="ARBA" id="ARBA00022475"/>
    </source>
</evidence>
<keyword evidence="6 7" id="KW-0472">Membrane</keyword>
<evidence type="ECO:0000256" key="7">
    <source>
        <dbReference type="SAM" id="Phobius"/>
    </source>
</evidence>
<feature type="transmembrane region" description="Helical" evidence="7">
    <location>
        <begin position="173"/>
        <end position="193"/>
    </location>
</feature>
<feature type="transmembrane region" description="Helical" evidence="7">
    <location>
        <begin position="112"/>
        <end position="134"/>
    </location>
</feature>
<keyword evidence="4 7" id="KW-0812">Transmembrane</keyword>
<comment type="similarity">
    <text evidence="2">Belongs to the polysaccharide synthase family.</text>
</comment>
<dbReference type="InterPro" id="IPR050833">
    <property type="entry name" value="Poly_Biosynth_Transport"/>
</dbReference>
<dbReference type="CDD" id="cd13127">
    <property type="entry name" value="MATE_tuaB_like"/>
    <property type="match status" value="1"/>
</dbReference>
<feature type="transmembrane region" description="Helical" evidence="7">
    <location>
        <begin position="352"/>
        <end position="374"/>
    </location>
</feature>
<dbReference type="EMBL" id="MVHJ01000002">
    <property type="protein sequence ID" value="ORA06652.1"/>
    <property type="molecule type" value="Genomic_DNA"/>
</dbReference>
<evidence type="ECO:0008006" key="10">
    <source>
        <dbReference type="Google" id="ProtNLM"/>
    </source>
</evidence>
<evidence type="ECO:0000256" key="2">
    <source>
        <dbReference type="ARBA" id="ARBA00007430"/>
    </source>
</evidence>
<feature type="transmembrane region" description="Helical" evidence="7">
    <location>
        <begin position="413"/>
        <end position="430"/>
    </location>
</feature>
<feature type="transmembrane region" description="Helical" evidence="7">
    <location>
        <begin position="205"/>
        <end position="223"/>
    </location>
</feature>
<feature type="transmembrane region" description="Helical" evidence="7">
    <location>
        <begin position="442"/>
        <end position="461"/>
    </location>
</feature>
<organism evidence="8 9">
    <name type="scientific">Mycolicibacterium bacteremicum</name>
    <name type="common">Mycobacterium bacteremicum</name>
    <dbReference type="NCBI Taxonomy" id="564198"/>
    <lineage>
        <taxon>Bacteria</taxon>
        <taxon>Bacillati</taxon>
        <taxon>Actinomycetota</taxon>
        <taxon>Actinomycetes</taxon>
        <taxon>Mycobacteriales</taxon>
        <taxon>Mycobacteriaceae</taxon>
        <taxon>Mycolicibacterium</taxon>
    </lineage>
</organism>
<protein>
    <recommendedName>
        <fullName evidence="10">Lipopolysaccharide biosynthesis protein</fullName>
    </recommendedName>
</protein>
<evidence type="ECO:0000313" key="8">
    <source>
        <dbReference type="EMBL" id="ORA06652.1"/>
    </source>
</evidence>
<keyword evidence="9" id="KW-1185">Reference proteome</keyword>
<dbReference type="Proteomes" id="UP000192366">
    <property type="component" value="Unassembled WGS sequence"/>
</dbReference>
<feature type="transmembrane region" description="Helical" evidence="7">
    <location>
        <begin position="146"/>
        <end position="167"/>
    </location>
</feature>
<dbReference type="RefSeq" id="WP_165762201.1">
    <property type="nucleotide sequence ID" value="NZ_JACKVM010000008.1"/>
</dbReference>
<dbReference type="PANTHER" id="PTHR30250">
    <property type="entry name" value="PST FAMILY PREDICTED COLANIC ACID TRANSPORTER"/>
    <property type="match status" value="1"/>
</dbReference>
<evidence type="ECO:0000256" key="5">
    <source>
        <dbReference type="ARBA" id="ARBA00022989"/>
    </source>
</evidence>
<dbReference type="PANTHER" id="PTHR30250:SF10">
    <property type="entry name" value="LIPOPOLYSACCHARIDE BIOSYNTHESIS PROTEIN WZXC"/>
    <property type="match status" value="1"/>
</dbReference>
<evidence type="ECO:0000256" key="4">
    <source>
        <dbReference type="ARBA" id="ARBA00022692"/>
    </source>
</evidence>
<name>A0A1W9Z398_MYCBA</name>
<evidence type="ECO:0000256" key="1">
    <source>
        <dbReference type="ARBA" id="ARBA00004651"/>
    </source>
</evidence>
<dbReference type="STRING" id="564198.BST17_03120"/>
<feature type="transmembrane region" description="Helical" evidence="7">
    <location>
        <begin position="320"/>
        <end position="340"/>
    </location>
</feature>
<keyword evidence="5 7" id="KW-1133">Transmembrane helix</keyword>
<keyword evidence="3" id="KW-1003">Cell membrane</keyword>
<feature type="transmembrane region" description="Helical" evidence="7">
    <location>
        <begin position="287"/>
        <end position="308"/>
    </location>
</feature>
<sequence length="473" mass="50029">MSLLATARLAIVWTSLSRVGIQALQLLTFIVAARWLTPIEYGTFAIVALVTTFATLLNDFGLQAALIHEEAPSPSRLSTAFSMNIAVGVLFSTIVALVAYPAQSLLEYPDLAIALIVCGSAFALSVTVVPSAILQRALQLGRLAAVEFGCSLFGCLVSVILAANGFGVVSLSVGPVASALTMTVALTVMTRYVPTAKPTVADARSLWGFSGYLLGVNSTYYIFRNVDTIALTALAGPAQVGLYSRAYAIVSAPVTQAGAVISRVLFPILARTQDDPDSFRERWLRTSYASFGLCLPVAITVGVTSPYIVRMLFQPEWWPMAAIMTALSVAVPMRLLCNTIGPVFQATGHTGALFHVTIGQGAATVAGVLIGTFWGPIGVAWGVAIASTIGSYLPLSVGLRFMNMSIINMLGEFKWILLAGAAQLLAMSSVRMWDGFGSEGVSLAACLTLGTATYAAASFSLDRRFLRRITGRT</sequence>
<gene>
    <name evidence="8" type="ORF">BST17_03120</name>
</gene>
<feature type="transmembrane region" description="Helical" evidence="7">
    <location>
        <begin position="380"/>
        <end position="401"/>
    </location>
</feature>
<evidence type="ECO:0000256" key="6">
    <source>
        <dbReference type="ARBA" id="ARBA00023136"/>
    </source>
</evidence>